<gene>
    <name evidence="4" type="primary">spoIIIAA</name>
    <name evidence="4" type="ORF">ACFPTR_10120</name>
</gene>
<reference evidence="5" key="1">
    <citation type="journal article" date="2019" name="Int. J. Syst. Evol. Microbiol.">
        <title>The Global Catalogue of Microorganisms (GCM) 10K type strain sequencing project: providing services to taxonomists for standard genome sequencing and annotation.</title>
        <authorList>
            <consortium name="The Broad Institute Genomics Platform"/>
            <consortium name="The Broad Institute Genome Sequencing Center for Infectious Disease"/>
            <person name="Wu L."/>
            <person name="Ma J."/>
        </authorList>
    </citation>
    <scope>NUCLEOTIDE SEQUENCE [LARGE SCALE GENOMIC DNA]</scope>
    <source>
        <strain evidence="5">CGMCC 1.15790</strain>
    </source>
</reference>
<dbReference type="SMART" id="SM00382">
    <property type="entry name" value="AAA"/>
    <property type="match status" value="1"/>
</dbReference>
<dbReference type="Gene3D" id="3.40.50.300">
    <property type="entry name" value="P-loop containing nucleotide triphosphate hydrolases"/>
    <property type="match status" value="1"/>
</dbReference>
<sequence length="308" mass="35189">MNEVIHLFPPHLQGYFANHALPSFIEEIRVRIHAPIELITNEGVYYLRDEKEDLYVLTEEDVDYILNQLSEFSIYAFHEELKQGFITTKGGHRVGLGGQVVQEDGKVQTMKHVRFFNIRLARSRPGVALPSAKRLYRYHVDHTLIIGPPQSGKTTFLRDLARILSNGEWNDQHISKKVAIVDERSEIAACYQGIPSFDVGKRTDVLDRCPKAEGMMMMIRSMSPEVIIVDEIGREEDVDAILEAAYAGVTVICSVHGHSEEEMKKRPTMKRLFSDVLFKHILTLHRTSLGKVKVKERTFKPSFSVIEK</sequence>
<evidence type="ECO:0000313" key="5">
    <source>
        <dbReference type="Proteomes" id="UP001596143"/>
    </source>
</evidence>
<evidence type="ECO:0000313" key="4">
    <source>
        <dbReference type="EMBL" id="MFC5629218.1"/>
    </source>
</evidence>
<dbReference type="PANTHER" id="PTHR20953">
    <property type="entry name" value="KINASE-RELATED"/>
    <property type="match status" value="1"/>
</dbReference>
<dbReference type="SUPFAM" id="SSF52540">
    <property type="entry name" value="P-loop containing nucleoside triphosphate hydrolases"/>
    <property type="match status" value="1"/>
</dbReference>
<feature type="domain" description="AAA+ ATPase" evidence="3">
    <location>
        <begin position="139"/>
        <end position="282"/>
    </location>
</feature>
<dbReference type="EMBL" id="JBHSPF010000055">
    <property type="protein sequence ID" value="MFC5629218.1"/>
    <property type="molecule type" value="Genomic_DNA"/>
</dbReference>
<dbReference type="Pfam" id="PF19568">
    <property type="entry name" value="Spore_III_AA"/>
    <property type="match status" value="1"/>
</dbReference>
<accession>A0ABW0U722</accession>
<evidence type="ECO:0000256" key="2">
    <source>
        <dbReference type="ARBA" id="ARBA00022840"/>
    </source>
</evidence>
<dbReference type="NCBIfam" id="TIGR02858">
    <property type="entry name" value="spore_III_AA"/>
    <property type="match status" value="1"/>
</dbReference>
<proteinExistence type="predicted"/>
<dbReference type="InterPro" id="IPR014217">
    <property type="entry name" value="Spore_III_AA"/>
</dbReference>
<evidence type="ECO:0000259" key="3">
    <source>
        <dbReference type="SMART" id="SM00382"/>
    </source>
</evidence>
<evidence type="ECO:0000256" key="1">
    <source>
        <dbReference type="ARBA" id="ARBA00022741"/>
    </source>
</evidence>
<organism evidence="4 5">
    <name type="scientific">Aliibacillus thermotolerans</name>
    <dbReference type="NCBI Taxonomy" id="1834418"/>
    <lineage>
        <taxon>Bacteria</taxon>
        <taxon>Bacillati</taxon>
        <taxon>Bacillota</taxon>
        <taxon>Bacilli</taxon>
        <taxon>Bacillales</taxon>
        <taxon>Bacillaceae</taxon>
        <taxon>Aliibacillus</taxon>
    </lineage>
</organism>
<keyword evidence="1" id="KW-0547">Nucleotide-binding</keyword>
<keyword evidence="5" id="KW-1185">Reference proteome</keyword>
<name>A0ABW0U722_9BACI</name>
<dbReference type="InterPro" id="IPR027417">
    <property type="entry name" value="P-loop_NTPase"/>
</dbReference>
<dbReference type="RefSeq" id="WP_270898515.1">
    <property type="nucleotide sequence ID" value="NZ_JBHSPF010000055.1"/>
</dbReference>
<dbReference type="PANTHER" id="PTHR20953:SF3">
    <property type="entry name" value="P-LOOP CONTAINING NUCLEOSIDE TRIPHOSPHATE HYDROLASES SUPERFAMILY PROTEIN"/>
    <property type="match status" value="1"/>
</dbReference>
<dbReference type="InterPro" id="IPR045735">
    <property type="entry name" value="Spore_III_AA_AAA+_ATPase"/>
</dbReference>
<protein>
    <submittedName>
        <fullName evidence="4">Stage III sporulation protein AA</fullName>
    </submittedName>
</protein>
<keyword evidence="2" id="KW-0067">ATP-binding</keyword>
<dbReference type="Proteomes" id="UP001596143">
    <property type="component" value="Unassembled WGS sequence"/>
</dbReference>
<comment type="caution">
    <text evidence="4">The sequence shown here is derived from an EMBL/GenBank/DDBJ whole genome shotgun (WGS) entry which is preliminary data.</text>
</comment>
<dbReference type="CDD" id="cd00009">
    <property type="entry name" value="AAA"/>
    <property type="match status" value="1"/>
</dbReference>
<dbReference type="InterPro" id="IPR003593">
    <property type="entry name" value="AAA+_ATPase"/>
</dbReference>